<evidence type="ECO:0000256" key="1">
    <source>
        <dbReference type="SAM" id="MobiDB-lite"/>
    </source>
</evidence>
<protein>
    <submittedName>
        <fullName evidence="2">Uncharacterized protein</fullName>
    </submittedName>
</protein>
<dbReference type="RefSeq" id="WP_250922079.1">
    <property type="nucleotide sequence ID" value="NZ_JAMQAW010000032.1"/>
</dbReference>
<comment type="caution">
    <text evidence="2">The sequence shown here is derived from an EMBL/GenBank/DDBJ whole genome shotgun (WGS) entry which is preliminary data.</text>
</comment>
<keyword evidence="3" id="KW-1185">Reference proteome</keyword>
<evidence type="ECO:0000313" key="3">
    <source>
        <dbReference type="Proteomes" id="UP001431429"/>
    </source>
</evidence>
<name>A0ABT0UT25_9ACTN</name>
<feature type="region of interest" description="Disordered" evidence="1">
    <location>
        <begin position="1"/>
        <end position="26"/>
    </location>
</feature>
<accession>A0ABT0UT25</accession>
<proteinExistence type="predicted"/>
<dbReference type="Proteomes" id="UP001431429">
    <property type="component" value="Unassembled WGS sequence"/>
</dbReference>
<organism evidence="2 3">
    <name type="scientific">Streptomyces albipurpureus</name>
    <dbReference type="NCBI Taxonomy" id="2897419"/>
    <lineage>
        <taxon>Bacteria</taxon>
        <taxon>Bacillati</taxon>
        <taxon>Actinomycetota</taxon>
        <taxon>Actinomycetes</taxon>
        <taxon>Kitasatosporales</taxon>
        <taxon>Streptomycetaceae</taxon>
        <taxon>Streptomyces</taxon>
    </lineage>
</organism>
<gene>
    <name evidence="2" type="ORF">NBG84_26290</name>
</gene>
<dbReference type="EMBL" id="JAMQAW010000032">
    <property type="protein sequence ID" value="MCM2391753.1"/>
    <property type="molecule type" value="Genomic_DNA"/>
</dbReference>
<sequence>MSDAQRTRDGSGVGIFRSKNDDASDEGVSEFHFVDETLYLCHEHDHYCPDGALPREEAV</sequence>
<reference evidence="2" key="1">
    <citation type="submission" date="2022-06" db="EMBL/GenBank/DDBJ databases">
        <title>Genome public.</title>
        <authorList>
            <person name="Sun Q."/>
        </authorList>
    </citation>
    <scope>NUCLEOTIDE SEQUENCE</scope>
    <source>
        <strain evidence="2">CWNU-1</strain>
    </source>
</reference>
<evidence type="ECO:0000313" key="2">
    <source>
        <dbReference type="EMBL" id="MCM2391753.1"/>
    </source>
</evidence>